<gene>
    <name evidence="1" type="ORF">BDV38DRAFT_279885</name>
</gene>
<proteinExistence type="predicted"/>
<dbReference type="RefSeq" id="XP_031916973.1">
    <property type="nucleotide sequence ID" value="XM_032059153.1"/>
</dbReference>
<reference evidence="1 2" key="1">
    <citation type="submission" date="2019-04" db="EMBL/GenBank/DDBJ databases">
        <title>Friends and foes A comparative genomics study of 23 Aspergillus species from section Flavi.</title>
        <authorList>
            <consortium name="DOE Joint Genome Institute"/>
            <person name="Kjaerbolling I."/>
            <person name="Vesth T."/>
            <person name="Frisvad J.C."/>
            <person name="Nybo J.L."/>
            <person name="Theobald S."/>
            <person name="Kildgaard S."/>
            <person name="Isbrandt T."/>
            <person name="Kuo A."/>
            <person name="Sato A."/>
            <person name="Lyhne E.K."/>
            <person name="Kogle M.E."/>
            <person name="Wiebenga A."/>
            <person name="Kun R.S."/>
            <person name="Lubbers R.J."/>
            <person name="Makela M.R."/>
            <person name="Barry K."/>
            <person name="Chovatia M."/>
            <person name="Clum A."/>
            <person name="Daum C."/>
            <person name="Haridas S."/>
            <person name="He G."/>
            <person name="LaButti K."/>
            <person name="Lipzen A."/>
            <person name="Mondo S."/>
            <person name="Riley R."/>
            <person name="Salamov A."/>
            <person name="Simmons B.A."/>
            <person name="Magnuson J.K."/>
            <person name="Henrissat B."/>
            <person name="Mortensen U.H."/>
            <person name="Larsen T.O."/>
            <person name="Devries R.P."/>
            <person name="Grigoriev I.V."/>
            <person name="Machida M."/>
            <person name="Baker S.E."/>
            <person name="Andersen M.R."/>
        </authorList>
    </citation>
    <scope>NUCLEOTIDE SEQUENCE [LARGE SCALE GENOMIC DNA]</scope>
    <source>
        <strain evidence="1 2">CBS 117625</strain>
    </source>
</reference>
<organism evidence="1 2">
    <name type="scientific">Aspergillus pseudotamarii</name>
    <dbReference type="NCBI Taxonomy" id="132259"/>
    <lineage>
        <taxon>Eukaryota</taxon>
        <taxon>Fungi</taxon>
        <taxon>Dikarya</taxon>
        <taxon>Ascomycota</taxon>
        <taxon>Pezizomycotina</taxon>
        <taxon>Eurotiomycetes</taxon>
        <taxon>Eurotiomycetidae</taxon>
        <taxon>Eurotiales</taxon>
        <taxon>Aspergillaceae</taxon>
        <taxon>Aspergillus</taxon>
        <taxon>Aspergillus subgen. Circumdati</taxon>
    </lineage>
</organism>
<accession>A0A5N6T3M6</accession>
<evidence type="ECO:0000313" key="1">
    <source>
        <dbReference type="EMBL" id="KAE8140910.1"/>
    </source>
</evidence>
<keyword evidence="2" id="KW-1185">Reference proteome</keyword>
<evidence type="ECO:0000313" key="2">
    <source>
        <dbReference type="Proteomes" id="UP000325672"/>
    </source>
</evidence>
<dbReference type="Proteomes" id="UP000325672">
    <property type="component" value="Unassembled WGS sequence"/>
</dbReference>
<protein>
    <submittedName>
        <fullName evidence="1">Uncharacterized protein</fullName>
    </submittedName>
</protein>
<dbReference type="EMBL" id="ML743560">
    <property type="protein sequence ID" value="KAE8140910.1"/>
    <property type="molecule type" value="Genomic_DNA"/>
</dbReference>
<dbReference type="OrthoDB" id="4177740at2759"/>
<name>A0A5N6T3M6_ASPPS</name>
<dbReference type="GeneID" id="43643363"/>
<sequence>MSLIQRTIRALRGRFSHIDLSEKLDDQRMEVYTILWDMYQKLRGLNAESLESENLEMLAVHILPLDLTHTTEPAIPRQLDPGAYFIPLSDEFVRHHSMDIRDPETQEDLDITATLLKPGYSKSNSCYRPLSSYSKAGILCDRLAIEMSTRRVNCEEEWTSLSMITKWRWNTNFHLDPTFSYHAPDYRDDYDWSINLFYACSSHPTFPHIKVLMYHSDVKDPELVLKAEVMAIVATMHSRLCTETLLDHLIVPVMLFSFAGCSVRVLIAIYDGQNLRISMSKFMEYSEGSQDLWDLLTRYLGCGINHQLTTKKLPVE</sequence>
<dbReference type="AlphaFoldDB" id="A0A5N6T3M6"/>